<dbReference type="eggNOG" id="ENOG502ZCGW">
    <property type="taxonomic scope" value="Bacteria"/>
</dbReference>
<name>A0A058ZH03_9RHOB</name>
<organism evidence="2 3">
    <name type="scientific">Actibacterium atlanticum</name>
    <dbReference type="NCBI Taxonomy" id="1461693"/>
    <lineage>
        <taxon>Bacteria</taxon>
        <taxon>Pseudomonadati</taxon>
        <taxon>Pseudomonadota</taxon>
        <taxon>Alphaproteobacteria</taxon>
        <taxon>Rhodobacterales</taxon>
        <taxon>Roseobacteraceae</taxon>
        <taxon>Actibacterium</taxon>
    </lineage>
</organism>
<dbReference type="InterPro" id="IPR038696">
    <property type="entry name" value="IalB_sf"/>
</dbReference>
<dbReference type="Gene3D" id="2.60.40.1880">
    <property type="entry name" value="Invasion associated locus B (IalB) protein"/>
    <property type="match status" value="1"/>
</dbReference>
<reference evidence="2 3" key="1">
    <citation type="submission" date="2013-04" db="EMBL/GenBank/DDBJ databases">
        <title>Shimia sp. 22II-S11-Z10 Genome Sequencing.</title>
        <authorList>
            <person name="Lai Q."/>
            <person name="Li G."/>
            <person name="Shao Z."/>
        </authorList>
    </citation>
    <scope>NUCLEOTIDE SEQUENCE [LARGE SCALE GENOMIC DNA]</scope>
    <source>
        <strain evidence="3">22II-S11-Z10</strain>
    </source>
</reference>
<dbReference type="RefSeq" id="WP_035253038.1">
    <property type="nucleotide sequence ID" value="NZ_AQQY01000013.1"/>
</dbReference>
<dbReference type="OrthoDB" id="7704372at2"/>
<feature type="chain" id="PRO_5001566600" description="Invasion associated locus B family protein" evidence="1">
    <location>
        <begin position="22"/>
        <end position="190"/>
    </location>
</feature>
<keyword evidence="1" id="KW-0732">Signal</keyword>
<proteinExistence type="predicted"/>
<keyword evidence="3" id="KW-1185">Reference proteome</keyword>
<accession>A0A058ZH03</accession>
<evidence type="ECO:0000313" key="2">
    <source>
        <dbReference type="EMBL" id="KCV80914.1"/>
    </source>
</evidence>
<protein>
    <recommendedName>
        <fullName evidence="4">Invasion associated locus B family protein</fullName>
    </recommendedName>
</protein>
<sequence>MFIRAFVSLLFTALLAAPAVAQDLQGNDTAGNWKVRHYETFGIWNSICDEREEGGSLVQRCYLRYVDVFSPAPNFAAQFLFVTPQGEGAQIEFGLEPGTLFSPNGFRIDQNGETTWRTRRPGCLTGLSCDFEGDRAADLLQAMAAGGEMRFVFVDRHGKAQDLSWPLDGFDVALADFHAQSKARDLMTAS</sequence>
<dbReference type="AlphaFoldDB" id="A0A058ZH03"/>
<feature type="signal peptide" evidence="1">
    <location>
        <begin position="1"/>
        <end position="21"/>
    </location>
</feature>
<dbReference type="PATRIC" id="fig|1461693.3.peg.2973"/>
<evidence type="ECO:0000256" key="1">
    <source>
        <dbReference type="SAM" id="SignalP"/>
    </source>
</evidence>
<dbReference type="EMBL" id="AQQY01000013">
    <property type="protein sequence ID" value="KCV80914.1"/>
    <property type="molecule type" value="Genomic_DNA"/>
</dbReference>
<comment type="caution">
    <text evidence="2">The sequence shown here is derived from an EMBL/GenBank/DDBJ whole genome shotgun (WGS) entry which is preliminary data.</text>
</comment>
<dbReference type="Proteomes" id="UP000024836">
    <property type="component" value="Unassembled WGS sequence"/>
</dbReference>
<evidence type="ECO:0008006" key="4">
    <source>
        <dbReference type="Google" id="ProtNLM"/>
    </source>
</evidence>
<evidence type="ECO:0000313" key="3">
    <source>
        <dbReference type="Proteomes" id="UP000024836"/>
    </source>
</evidence>
<gene>
    <name evidence="2" type="ORF">ATO10_14724</name>
</gene>